<reference evidence="2" key="1">
    <citation type="journal article" date="2019" name="Int. J. Syst. Evol. Microbiol.">
        <title>The Global Catalogue of Microorganisms (GCM) 10K type strain sequencing project: providing services to taxonomists for standard genome sequencing and annotation.</title>
        <authorList>
            <consortium name="The Broad Institute Genomics Platform"/>
            <consortium name="The Broad Institute Genome Sequencing Center for Infectious Disease"/>
            <person name="Wu L."/>
            <person name="Ma J."/>
        </authorList>
    </citation>
    <scope>NUCLEOTIDE SEQUENCE [LARGE SCALE GENOMIC DNA]</scope>
    <source>
        <strain evidence="2">CECT 7649</strain>
    </source>
</reference>
<gene>
    <name evidence="1" type="ORF">ACFQ0S_08410</name>
</gene>
<comment type="caution">
    <text evidence="1">The sequence shown here is derived from an EMBL/GenBank/DDBJ whole genome shotgun (WGS) entry which is preliminary data.</text>
</comment>
<protein>
    <submittedName>
        <fullName evidence="1">Uncharacterized protein</fullName>
    </submittedName>
</protein>
<accession>A0ABW3J226</accession>
<keyword evidence="2" id="KW-1185">Reference proteome</keyword>
<proteinExistence type="predicted"/>
<dbReference type="Proteomes" id="UP001597051">
    <property type="component" value="Unassembled WGS sequence"/>
</dbReference>
<evidence type="ECO:0000313" key="2">
    <source>
        <dbReference type="Proteomes" id="UP001597051"/>
    </source>
</evidence>
<evidence type="ECO:0000313" key="1">
    <source>
        <dbReference type="EMBL" id="MFD0984492.1"/>
    </source>
</evidence>
<organism evidence="1 2">
    <name type="scientific">Flavobacterium myungsuense</name>
    <dbReference type="NCBI Taxonomy" id="651823"/>
    <lineage>
        <taxon>Bacteria</taxon>
        <taxon>Pseudomonadati</taxon>
        <taxon>Bacteroidota</taxon>
        <taxon>Flavobacteriia</taxon>
        <taxon>Flavobacteriales</taxon>
        <taxon>Flavobacteriaceae</taxon>
        <taxon>Flavobacterium</taxon>
    </lineage>
</organism>
<name>A0ABW3J226_9FLAO</name>
<sequence>MENQKKIVIYLDHFTANLIEYTTTAKLVKTIKSDFNQFEKKKILQKGESHLHDKEQHLQLQFYKEISDNSVGFSIVVLLGPTTAKAELKTILSHDNRFSDADISLKITDKLNQKEQIAFVNNFFYIDTK</sequence>
<dbReference type="RefSeq" id="WP_379756274.1">
    <property type="nucleotide sequence ID" value="NZ_JBHSYB010000024.1"/>
</dbReference>
<dbReference type="EMBL" id="JBHTIZ010000023">
    <property type="protein sequence ID" value="MFD0984492.1"/>
    <property type="molecule type" value="Genomic_DNA"/>
</dbReference>